<gene>
    <name evidence="1" type="ORF">A5CPYCFAH4_20810</name>
</gene>
<dbReference type="Proteomes" id="UP000317465">
    <property type="component" value="Chromosome"/>
</dbReference>
<name>A0ACA8QYM2_9BACT</name>
<reference evidence="1 2" key="1">
    <citation type="journal article" date="2020" name="Int. J. Syst. Evol. Microbiol.">
        <title>Alistipes communis sp. nov., Alistipes dispar sp. nov. and Alistipes onderdonkii subsp. vulgaris subsp. nov., isolated from human faeces, and creation of Alistipes onderdonkii subsp. onderdonkii subsp. nov.</title>
        <authorList>
            <person name="Sakamoto M."/>
            <person name="Ikeyama N."/>
            <person name="Ogata Y."/>
            <person name="Suda W."/>
            <person name="Iino T."/>
            <person name="Hattori M."/>
            <person name="Ohkuma M."/>
        </authorList>
    </citation>
    <scope>NUCLEOTIDE SEQUENCE [LARGE SCALE GENOMIC DNA]</scope>
    <source>
        <strain evidence="1 2">5CPYCFAH4</strain>
    </source>
</reference>
<evidence type="ECO:0000313" key="1">
    <source>
        <dbReference type="EMBL" id="BBL09857.1"/>
    </source>
</evidence>
<proteinExistence type="predicted"/>
<organism evidence="1 2">
    <name type="scientific">Alistipes onderdonkii subsp. vulgaris</name>
    <dbReference type="NCBI Taxonomy" id="2585117"/>
    <lineage>
        <taxon>Bacteria</taxon>
        <taxon>Pseudomonadati</taxon>
        <taxon>Bacteroidota</taxon>
        <taxon>Bacteroidia</taxon>
        <taxon>Bacteroidales</taxon>
        <taxon>Rikenellaceae</taxon>
        <taxon>Alistipes</taxon>
    </lineage>
</organism>
<keyword evidence="2" id="KW-1185">Reference proteome</keyword>
<protein>
    <submittedName>
        <fullName evidence="1">Uncharacterized protein</fullName>
    </submittedName>
</protein>
<sequence>MAYESSISFAAIKDFRNAEINGIPALFTMCRLDSETLPTGFHSCEVMGGRGSDFQWLVPLALANFTGTFVTRQSLLREGQAYAEIRRYGVYDAITFDEWSENNDIKPSSLCDENSN</sequence>
<dbReference type="EMBL" id="AP019737">
    <property type="protein sequence ID" value="BBL09857.1"/>
    <property type="molecule type" value="Genomic_DNA"/>
</dbReference>
<evidence type="ECO:0000313" key="2">
    <source>
        <dbReference type="Proteomes" id="UP000317465"/>
    </source>
</evidence>
<accession>A0ACA8QYM2</accession>